<gene>
    <name evidence="1" type="ORF">GGD53_004232</name>
</gene>
<dbReference type="Proteomes" id="UP000524492">
    <property type="component" value="Unassembled WGS sequence"/>
</dbReference>
<dbReference type="RefSeq" id="WP_246717843.1">
    <property type="nucleotide sequence ID" value="NZ_JACIFV010000016.1"/>
</dbReference>
<keyword evidence="2" id="KW-1185">Reference proteome</keyword>
<dbReference type="InterPro" id="IPR011664">
    <property type="entry name" value="Abi_system_AbiD/AbiF-like"/>
</dbReference>
<comment type="caution">
    <text evidence="1">The sequence shown here is derived from an EMBL/GenBank/DDBJ whole genome shotgun (WGS) entry which is preliminary data.</text>
</comment>
<protein>
    <submittedName>
        <fullName evidence="1">Abortive infection bacteriophage resistance protein</fullName>
    </submittedName>
</protein>
<evidence type="ECO:0000313" key="1">
    <source>
        <dbReference type="EMBL" id="MBB4194058.1"/>
    </source>
</evidence>
<sequence>MSQYSKPYRAVADQIALLQSRGMVIDDVPKATEYLSRLGYYRLSAYWYPFRQTTKSANGAVVVLDDFKPGTEFKWATDLYAFDKTLRLQLLDVLERIEVFVRTGVALTVGKHDPWAHREPKLLDRRFTSKNPTSGKVPHTDWLARLDDKAIGSKEEFAGHFRTKYPKSHMPIWIAVELLDFGPLSHFLAGLKWVDTNAIATTCGVPRPDLFASWVRSLSVVRNTCAHHARLWNKPLIDQPKLAAGGAVPLLDHLATAPHTNRRIYAACAIARYLLLAVNPRTQWSQRLKAHMATFPTNPYVTMNTMGFPKGWESLPLWK</sequence>
<dbReference type="AlphaFoldDB" id="A0A7W6QAP7"/>
<dbReference type="Pfam" id="PF07751">
    <property type="entry name" value="Abi_2"/>
    <property type="match status" value="1"/>
</dbReference>
<organism evidence="1 2">
    <name type="scientific">Rhizobium aethiopicum</name>
    <dbReference type="NCBI Taxonomy" id="1138170"/>
    <lineage>
        <taxon>Bacteria</taxon>
        <taxon>Pseudomonadati</taxon>
        <taxon>Pseudomonadota</taxon>
        <taxon>Alphaproteobacteria</taxon>
        <taxon>Hyphomicrobiales</taxon>
        <taxon>Rhizobiaceae</taxon>
        <taxon>Rhizobium/Agrobacterium group</taxon>
        <taxon>Rhizobium</taxon>
    </lineage>
</organism>
<name>A0A7W6QAP7_9HYPH</name>
<evidence type="ECO:0000313" key="2">
    <source>
        <dbReference type="Proteomes" id="UP000524492"/>
    </source>
</evidence>
<dbReference type="EMBL" id="JACIFV010000016">
    <property type="protein sequence ID" value="MBB4194058.1"/>
    <property type="molecule type" value="Genomic_DNA"/>
</dbReference>
<accession>A0A7W6QAP7</accession>
<proteinExistence type="predicted"/>
<reference evidence="1 2" key="1">
    <citation type="submission" date="2020-08" db="EMBL/GenBank/DDBJ databases">
        <title>Genomic Encyclopedia of Type Strains, Phase IV (KMG-V): Genome sequencing to study the core and pangenomes of soil and plant-associated prokaryotes.</title>
        <authorList>
            <person name="Whitman W."/>
        </authorList>
    </citation>
    <scope>NUCLEOTIDE SEQUENCE [LARGE SCALE GENOMIC DNA]</scope>
    <source>
        <strain evidence="1 2">SEMIA 4074</strain>
    </source>
</reference>